<sequence length="270" mass="31406">MAEDREVLREVWDGRLPACFKLAEEEVYTMQQPEPYYLMISRISYFPLVVDKVQKHFSRHIDERYHGNEMWLEYNGQPLKWHLPIGVLYDCNASDSILPWGITVHFQEFPEKQILHCGGRSVVEAHFMSAIKEADMLKHRSQVVSTMQKKDHNQLWVGLLNSKFDQFWAINKKFMERIGGEYFKHIPFRLYMPDGSLVQRLVSPVMPSGDQSTLETLLQQVAPQVLVGDGTQYNVITHGIPVPLDTPLQWMSEHLSYPDNFLHLCVMPCS</sequence>
<organism evidence="19">
    <name type="scientific">Hyalomma excavatum</name>
    <dbReference type="NCBI Taxonomy" id="257692"/>
    <lineage>
        <taxon>Eukaryota</taxon>
        <taxon>Metazoa</taxon>
        <taxon>Ecdysozoa</taxon>
        <taxon>Arthropoda</taxon>
        <taxon>Chelicerata</taxon>
        <taxon>Arachnida</taxon>
        <taxon>Acari</taxon>
        <taxon>Parasitiformes</taxon>
        <taxon>Ixodida</taxon>
        <taxon>Ixodoidea</taxon>
        <taxon>Ixodidae</taxon>
        <taxon>Hyalomminae</taxon>
        <taxon>Hyalomma</taxon>
    </lineage>
</organism>
<dbReference type="GO" id="GO:0043069">
    <property type="term" value="P:negative regulation of programmed cell death"/>
    <property type="evidence" value="ECO:0007669"/>
    <property type="project" value="UniProtKB-ARBA"/>
</dbReference>
<reference evidence="19" key="1">
    <citation type="journal article" date="2017" name="Ticks Tick Borne Dis.">
        <title>An insight into the sialome of Hyalomma excavatum.</title>
        <authorList>
            <person name="Ribeiro J.M."/>
            <person name="Slovak M."/>
            <person name="Francischetti I.M."/>
        </authorList>
    </citation>
    <scope>NUCLEOTIDE SEQUENCE</scope>
    <source>
        <strain evidence="19">Samish</strain>
        <tissue evidence="19">Salivary glands</tissue>
    </source>
</reference>
<evidence type="ECO:0000256" key="15">
    <source>
        <dbReference type="RuleBase" id="RU361202"/>
    </source>
</evidence>
<dbReference type="GO" id="GO:0005776">
    <property type="term" value="C:autophagosome"/>
    <property type="evidence" value="ECO:0007669"/>
    <property type="project" value="TreeGrafter"/>
</dbReference>
<dbReference type="PANTHER" id="PTHR13040">
    <property type="entry name" value="AUTOPHAGY PROTEIN 5"/>
    <property type="match status" value="1"/>
</dbReference>
<comment type="similarity">
    <text evidence="3 15">Belongs to the ATG5 family.</text>
</comment>
<keyword evidence="9" id="KW-0391">Immunity</keyword>
<feature type="domain" description="Autophagy protein ATG5 UblB" evidence="16">
    <location>
        <begin position="185"/>
        <end position="266"/>
    </location>
</feature>
<dbReference type="Gene3D" id="1.10.246.190">
    <property type="entry name" value="Autophagy protein Apg5, helix rich domain"/>
    <property type="match status" value="1"/>
</dbReference>
<dbReference type="InterPro" id="IPR048939">
    <property type="entry name" value="ATG5_UblA"/>
</dbReference>
<dbReference type="Gene3D" id="3.10.20.90">
    <property type="entry name" value="Phosphatidylinositol 3-kinase Catalytic Subunit, Chain A, domain 1"/>
    <property type="match status" value="1"/>
</dbReference>
<dbReference type="Pfam" id="PF20638">
    <property type="entry name" value="ATG5_UblA"/>
    <property type="match status" value="1"/>
</dbReference>
<evidence type="ECO:0000256" key="3">
    <source>
        <dbReference type="ARBA" id="ARBA00006910"/>
    </source>
</evidence>
<dbReference type="GO" id="GO:0034727">
    <property type="term" value="P:piecemeal microautophagy of the nucleus"/>
    <property type="evidence" value="ECO:0007669"/>
    <property type="project" value="TreeGrafter"/>
</dbReference>
<feature type="domain" description="Autophagy protein ATG5 UblA" evidence="18">
    <location>
        <begin position="11"/>
        <end position="106"/>
    </location>
</feature>
<comment type="function">
    <text evidence="13">May play an important role in the apoptotic process, possibly within the modified cytoskeleton. Its expression is a relatively late event in the apoptotic process, occurring downstream of caspase activity. Plays a crucial role in IFN-gamma-induced autophagic cell death by interacting with FADD.</text>
</comment>
<dbReference type="GO" id="GO:0002376">
    <property type="term" value="P:immune system process"/>
    <property type="evidence" value="ECO:0007669"/>
    <property type="project" value="UniProtKB-KW"/>
</dbReference>
<evidence type="ECO:0000256" key="11">
    <source>
        <dbReference type="ARBA" id="ARBA00023006"/>
    </source>
</evidence>
<keyword evidence="6 15" id="KW-1017">Isopeptide bond</keyword>
<feature type="domain" description="Autophagy protein ATG5 alpha-helical bundle region" evidence="17">
    <location>
        <begin position="121"/>
        <end position="176"/>
    </location>
</feature>
<evidence type="ECO:0000256" key="5">
    <source>
        <dbReference type="ARBA" id="ARBA00022490"/>
    </source>
</evidence>
<evidence type="ECO:0000313" key="19">
    <source>
        <dbReference type="EMBL" id="JAP63342.1"/>
    </source>
</evidence>
<evidence type="ECO:0000259" key="17">
    <source>
        <dbReference type="Pfam" id="PF20637"/>
    </source>
</evidence>
<evidence type="ECO:0000256" key="10">
    <source>
        <dbReference type="ARBA" id="ARBA00022990"/>
    </source>
</evidence>
<dbReference type="FunFam" id="1.10.246.190:FF:000001">
    <property type="entry name" value="Autophagy related 5"/>
    <property type="match status" value="1"/>
</dbReference>
<dbReference type="PANTHER" id="PTHR13040:SF2">
    <property type="entry name" value="AUTOPHAGY PROTEIN 5"/>
    <property type="match status" value="1"/>
</dbReference>
<evidence type="ECO:0000256" key="13">
    <source>
        <dbReference type="ARBA" id="ARBA00025421"/>
    </source>
</evidence>
<evidence type="ECO:0000256" key="14">
    <source>
        <dbReference type="ARBA" id="ARBA00093583"/>
    </source>
</evidence>
<dbReference type="GO" id="GO:0061908">
    <property type="term" value="C:phagophore"/>
    <property type="evidence" value="ECO:0007669"/>
    <property type="project" value="TreeGrafter"/>
</dbReference>
<dbReference type="InterPro" id="IPR042526">
    <property type="entry name" value="Atg5_HR"/>
</dbReference>
<dbReference type="GO" id="GO:0006995">
    <property type="term" value="P:cellular response to nitrogen starvation"/>
    <property type="evidence" value="ECO:0007669"/>
    <property type="project" value="TreeGrafter"/>
</dbReference>
<dbReference type="GO" id="GO:0000045">
    <property type="term" value="P:autophagosome assembly"/>
    <property type="evidence" value="ECO:0007669"/>
    <property type="project" value="UniProtKB-ARBA"/>
</dbReference>
<dbReference type="Pfam" id="PF04106">
    <property type="entry name" value="ATG5_UblB"/>
    <property type="match status" value="1"/>
</dbReference>
<comment type="subunit">
    <text evidence="14">Forms a conjugate with ATG12. Part of the minor complex composed of 4 sets of ATG12-ATG5 and ATG16L1 (400 kDa); this complex interacts with ATG3 leading to disruption of ATG7 interaction and promotion of ATG8-like proteins lipidation. Forms an 800-kDa complex composed of ATG12-ATG5 and ATG16L2. The ATG12-ATG5 conjugate interacts with RAB33A; this interaction is bridged by ATG16L1 and promotes ATG12-ATG5-ATG16L1 complex recruitment to phagophores. Interacts with TECPR1; the interaction is direct and does not take place when ATG16L1 is associated with the ATG5-ATG12 conjugate. Interacts with DHX58/RIG-1, IFIH1/MDA5 and MAVS/IPS-1 in monomeric form as well as in ATG12-ATG5 conjugate form. The interaction with MAVS is further enhanced upon vesicular stomatitis virus (VSV) infection. Interacts with ATG3. Interacts with ATG7 and ATG10. Interacts with FADD. Interacts with Bassoon/BSN; this interaction is important for the regulation of presynaptic autophagy. Interacts with ATG16L2.</text>
</comment>
<evidence type="ECO:0000256" key="2">
    <source>
        <dbReference type="ARBA" id="ARBA00004623"/>
    </source>
</evidence>
<evidence type="ECO:0000256" key="7">
    <source>
        <dbReference type="ARBA" id="ARBA00022703"/>
    </source>
</evidence>
<comment type="subcellular location">
    <subcellularLocation>
        <location evidence="1">Cytoplasm</location>
    </subcellularLocation>
    <subcellularLocation>
        <location evidence="2 15">Preautophagosomal structure membrane</location>
        <topology evidence="2 15">Peripheral membrane protein</topology>
    </subcellularLocation>
</comment>
<dbReference type="InterPro" id="IPR048318">
    <property type="entry name" value="ATG5_UblB"/>
</dbReference>
<dbReference type="GO" id="GO:0006915">
    <property type="term" value="P:apoptotic process"/>
    <property type="evidence" value="ECO:0007669"/>
    <property type="project" value="UniProtKB-KW"/>
</dbReference>
<dbReference type="GO" id="GO:0000422">
    <property type="term" value="P:autophagy of mitochondrion"/>
    <property type="evidence" value="ECO:0007669"/>
    <property type="project" value="TreeGrafter"/>
</dbReference>
<dbReference type="GO" id="GO:0019776">
    <property type="term" value="F:Atg8-family ligase activity"/>
    <property type="evidence" value="ECO:0007669"/>
    <property type="project" value="TreeGrafter"/>
</dbReference>
<dbReference type="InterPro" id="IPR007239">
    <property type="entry name" value="Atg5"/>
</dbReference>
<comment type="function">
    <text evidence="15">Involved in autophagic vesicle formation.</text>
</comment>
<evidence type="ECO:0000256" key="12">
    <source>
        <dbReference type="ARBA" id="ARBA00023136"/>
    </source>
</evidence>
<keyword evidence="11 15" id="KW-0072">Autophagy</keyword>
<name>A0A131XAE9_9ACAR</name>
<accession>A0A131XAE9</accession>
<dbReference type="InterPro" id="IPR042527">
    <property type="entry name" value="Atg5_UblA_dom_sf"/>
</dbReference>
<evidence type="ECO:0000259" key="18">
    <source>
        <dbReference type="Pfam" id="PF20638"/>
    </source>
</evidence>
<evidence type="ECO:0000256" key="1">
    <source>
        <dbReference type="ARBA" id="ARBA00004496"/>
    </source>
</evidence>
<keyword evidence="8 15" id="KW-0832">Ubl conjugation</keyword>
<evidence type="ECO:0000256" key="4">
    <source>
        <dbReference type="ARBA" id="ARBA00015616"/>
    </source>
</evidence>
<protein>
    <recommendedName>
        <fullName evidence="4 15">Autophagy protein 5</fullName>
    </recommendedName>
</protein>
<keyword evidence="5" id="KW-0963">Cytoplasm</keyword>
<evidence type="ECO:0000259" key="16">
    <source>
        <dbReference type="Pfam" id="PF04106"/>
    </source>
</evidence>
<keyword evidence="10" id="KW-0007">Acetylation</keyword>
<keyword evidence="12 15" id="KW-0472">Membrane</keyword>
<keyword evidence="7" id="KW-0053">Apoptosis</keyword>
<dbReference type="EMBL" id="GEFH01005239">
    <property type="protein sequence ID" value="JAP63342.1"/>
    <property type="molecule type" value="mRNA"/>
</dbReference>
<dbReference type="GO" id="GO:0034274">
    <property type="term" value="C:Atg12-Atg5-Atg16 complex"/>
    <property type="evidence" value="ECO:0007669"/>
    <property type="project" value="TreeGrafter"/>
</dbReference>
<dbReference type="Pfam" id="PF20637">
    <property type="entry name" value="ATG5_HBR"/>
    <property type="match status" value="1"/>
</dbReference>
<evidence type="ECO:0000256" key="8">
    <source>
        <dbReference type="ARBA" id="ARBA00022843"/>
    </source>
</evidence>
<evidence type="ECO:0000256" key="6">
    <source>
        <dbReference type="ARBA" id="ARBA00022499"/>
    </source>
</evidence>
<dbReference type="FunFam" id="3.10.20.90:FF:000100">
    <property type="entry name" value="Autophagy related 5"/>
    <property type="match status" value="1"/>
</dbReference>
<proteinExistence type="evidence at transcript level"/>
<dbReference type="Gene3D" id="3.10.20.620">
    <property type="match status" value="1"/>
</dbReference>
<dbReference type="GO" id="GO:0034045">
    <property type="term" value="C:phagophore assembly site membrane"/>
    <property type="evidence" value="ECO:0007669"/>
    <property type="project" value="UniProtKB-SubCell"/>
</dbReference>
<comment type="subunit">
    <text evidence="15">Conjugated with ATG12.</text>
</comment>
<dbReference type="InterPro" id="IPR048940">
    <property type="entry name" value="ATG5_HBR"/>
</dbReference>
<dbReference type="AlphaFoldDB" id="A0A131XAE9"/>
<dbReference type="GO" id="GO:0044233">
    <property type="term" value="C:mitochondria-associated endoplasmic reticulum membrane contact site"/>
    <property type="evidence" value="ECO:0007669"/>
    <property type="project" value="TreeGrafter"/>
</dbReference>
<dbReference type="FunFam" id="3.10.20.620:FF:000001">
    <property type="entry name" value="Autophagy related 5"/>
    <property type="match status" value="1"/>
</dbReference>
<evidence type="ECO:0000256" key="9">
    <source>
        <dbReference type="ARBA" id="ARBA00022859"/>
    </source>
</evidence>